<proteinExistence type="predicted"/>
<gene>
    <name evidence="2" type="ORF">VKT23_020353</name>
</gene>
<evidence type="ECO:0000256" key="1">
    <source>
        <dbReference type="SAM" id="MobiDB-lite"/>
    </source>
</evidence>
<comment type="caution">
    <text evidence="2">The sequence shown here is derived from an EMBL/GenBank/DDBJ whole genome shotgun (WGS) entry which is preliminary data.</text>
</comment>
<keyword evidence="3" id="KW-1185">Reference proteome</keyword>
<sequence>MDTEFVPTLPHPITTYSWKDVRRSQRHSSSSGKPPVASSSNEKKPAEVEEERSSRGTKKQTKLQQALAHIKVCSRKCPQNDADDAENER</sequence>
<reference evidence="2 3" key="1">
    <citation type="submission" date="2024-01" db="EMBL/GenBank/DDBJ databases">
        <title>A draft genome for the cacao thread blight pathogen Marasmiellus scandens.</title>
        <authorList>
            <person name="Baruah I.K."/>
            <person name="Leung J."/>
            <person name="Bukari Y."/>
            <person name="Amoako-Attah I."/>
            <person name="Meinhardt L.W."/>
            <person name="Bailey B.A."/>
            <person name="Cohen S.P."/>
        </authorList>
    </citation>
    <scope>NUCLEOTIDE SEQUENCE [LARGE SCALE GENOMIC DNA]</scope>
    <source>
        <strain evidence="2 3">GH-19</strain>
    </source>
</reference>
<dbReference type="Proteomes" id="UP001498398">
    <property type="component" value="Unassembled WGS sequence"/>
</dbReference>
<feature type="compositionally biased region" description="Basic and acidic residues" evidence="1">
    <location>
        <begin position="41"/>
        <end position="54"/>
    </location>
</feature>
<feature type="region of interest" description="Disordered" evidence="1">
    <location>
        <begin position="17"/>
        <end position="67"/>
    </location>
</feature>
<evidence type="ECO:0000313" key="2">
    <source>
        <dbReference type="EMBL" id="KAK7434127.1"/>
    </source>
</evidence>
<name>A0ABR1IN70_9AGAR</name>
<feature type="compositionally biased region" description="Low complexity" evidence="1">
    <location>
        <begin position="28"/>
        <end position="40"/>
    </location>
</feature>
<organism evidence="2 3">
    <name type="scientific">Marasmiellus scandens</name>
    <dbReference type="NCBI Taxonomy" id="2682957"/>
    <lineage>
        <taxon>Eukaryota</taxon>
        <taxon>Fungi</taxon>
        <taxon>Dikarya</taxon>
        <taxon>Basidiomycota</taxon>
        <taxon>Agaricomycotina</taxon>
        <taxon>Agaricomycetes</taxon>
        <taxon>Agaricomycetidae</taxon>
        <taxon>Agaricales</taxon>
        <taxon>Marasmiineae</taxon>
        <taxon>Omphalotaceae</taxon>
        <taxon>Marasmiellus</taxon>
    </lineage>
</organism>
<evidence type="ECO:0000313" key="3">
    <source>
        <dbReference type="Proteomes" id="UP001498398"/>
    </source>
</evidence>
<accession>A0ABR1IN70</accession>
<protein>
    <submittedName>
        <fullName evidence="2">Uncharacterized protein</fullName>
    </submittedName>
</protein>
<dbReference type="EMBL" id="JBANRG010000131">
    <property type="protein sequence ID" value="KAK7434127.1"/>
    <property type="molecule type" value="Genomic_DNA"/>
</dbReference>